<evidence type="ECO:0000256" key="5">
    <source>
        <dbReference type="ARBA" id="ARBA00022741"/>
    </source>
</evidence>
<dbReference type="AlphaFoldDB" id="A0A4D4N559"/>
<evidence type="ECO:0000256" key="1">
    <source>
        <dbReference type="ARBA" id="ARBA00004761"/>
    </source>
</evidence>
<name>A0A4D4N559_STRAX</name>
<dbReference type="GO" id="GO:0005975">
    <property type="term" value="P:carbohydrate metabolic process"/>
    <property type="evidence" value="ECO:0007669"/>
    <property type="project" value="InterPro"/>
</dbReference>
<evidence type="ECO:0000313" key="12">
    <source>
        <dbReference type="Proteomes" id="UP000299211"/>
    </source>
</evidence>
<dbReference type="InterPro" id="IPR006001">
    <property type="entry name" value="Therm_gnt_kin"/>
</dbReference>
<evidence type="ECO:0000256" key="2">
    <source>
        <dbReference type="ARBA" id="ARBA00008420"/>
    </source>
</evidence>
<feature type="region of interest" description="Disordered" evidence="9">
    <location>
        <begin position="183"/>
        <end position="206"/>
    </location>
</feature>
<dbReference type="EMBL" id="BJHY01000002">
    <property type="protein sequence ID" value="GDY79691.1"/>
    <property type="molecule type" value="Genomic_DNA"/>
</dbReference>
<protein>
    <recommendedName>
        <fullName evidence="3">gluconokinase</fullName>
        <ecNumber evidence="3">2.7.1.12</ecNumber>
    </recommendedName>
</protein>
<proteinExistence type="inferred from homology"/>
<comment type="pathway">
    <text evidence="1">Carbohydrate acid metabolism.</text>
</comment>
<dbReference type="InterPro" id="IPR027417">
    <property type="entry name" value="P-loop_NTPase"/>
</dbReference>
<gene>
    <name evidence="10" type="ORF">SAV14893_088360</name>
    <name evidence="11" type="ORF">SAV31267_091760</name>
</gene>
<accession>A0A4D4N559</accession>
<evidence type="ECO:0000256" key="8">
    <source>
        <dbReference type="ARBA" id="ARBA00048090"/>
    </source>
</evidence>
<reference evidence="11 12" key="1">
    <citation type="submission" date="2019-04" db="EMBL/GenBank/DDBJ databases">
        <title>Draft genome sequences of Streptomyces avermitilis ATCC 31267.</title>
        <authorList>
            <person name="Komaki H."/>
            <person name="Tamura T."/>
            <person name="Hosoyama A."/>
        </authorList>
    </citation>
    <scope>NUCLEOTIDE SEQUENCE [LARGE SCALE GENOMIC DNA]</scope>
    <source>
        <strain evidence="11 12">ATCC 31267</strain>
    </source>
</reference>
<dbReference type="RefSeq" id="WP_010982087.1">
    <property type="nucleotide sequence ID" value="NZ_BAABTN010000112.1"/>
</dbReference>
<dbReference type="EC" id="2.7.1.12" evidence="3"/>
<keyword evidence="6" id="KW-0418">Kinase</keyword>
<comment type="caution">
    <text evidence="11">The sequence shown here is derived from an EMBL/GenBank/DDBJ whole genome shotgun (WGS) entry which is preliminary data.</text>
</comment>
<dbReference type="GeneID" id="41537787"/>
<evidence type="ECO:0000256" key="7">
    <source>
        <dbReference type="ARBA" id="ARBA00022840"/>
    </source>
</evidence>
<evidence type="ECO:0000313" key="13">
    <source>
        <dbReference type="Proteomes" id="UP000302139"/>
    </source>
</evidence>
<evidence type="ECO:0000256" key="9">
    <source>
        <dbReference type="SAM" id="MobiDB-lite"/>
    </source>
</evidence>
<feature type="compositionally biased region" description="Basic and acidic residues" evidence="9">
    <location>
        <begin position="195"/>
        <end position="206"/>
    </location>
</feature>
<comment type="similarity">
    <text evidence="2">Belongs to the gluconokinase GntK/GntV family.</text>
</comment>
<dbReference type="Pfam" id="PF13671">
    <property type="entry name" value="AAA_33"/>
    <property type="match status" value="1"/>
</dbReference>
<evidence type="ECO:0000313" key="10">
    <source>
        <dbReference type="EMBL" id="GDY69443.1"/>
    </source>
</evidence>
<dbReference type="GO" id="GO:0005524">
    <property type="term" value="F:ATP binding"/>
    <property type="evidence" value="ECO:0007669"/>
    <property type="project" value="UniProtKB-KW"/>
</dbReference>
<dbReference type="Proteomes" id="UP000299211">
    <property type="component" value="Unassembled WGS sequence"/>
</dbReference>
<evidence type="ECO:0000313" key="11">
    <source>
        <dbReference type="EMBL" id="GDY79691.1"/>
    </source>
</evidence>
<dbReference type="EMBL" id="BJHX01000002">
    <property type="protein sequence ID" value="GDY69443.1"/>
    <property type="molecule type" value="Genomic_DNA"/>
</dbReference>
<dbReference type="STRING" id="33903.AQJ43_31585"/>
<dbReference type="SUPFAM" id="SSF52540">
    <property type="entry name" value="P-loop containing nucleoside triphosphate hydrolases"/>
    <property type="match status" value="1"/>
</dbReference>
<keyword evidence="7" id="KW-0067">ATP-binding</keyword>
<organism evidence="11 12">
    <name type="scientific">Streptomyces avermitilis</name>
    <dbReference type="NCBI Taxonomy" id="33903"/>
    <lineage>
        <taxon>Bacteria</taxon>
        <taxon>Bacillati</taxon>
        <taxon>Actinomycetota</taxon>
        <taxon>Actinomycetes</taxon>
        <taxon>Kitasatosporales</taxon>
        <taxon>Streptomycetaceae</taxon>
        <taxon>Streptomyces</taxon>
    </lineage>
</organism>
<evidence type="ECO:0000256" key="6">
    <source>
        <dbReference type="ARBA" id="ARBA00022777"/>
    </source>
</evidence>
<dbReference type="GO" id="GO:0046316">
    <property type="term" value="F:gluconokinase activity"/>
    <property type="evidence" value="ECO:0007669"/>
    <property type="project" value="UniProtKB-EC"/>
</dbReference>
<dbReference type="CDD" id="cd02021">
    <property type="entry name" value="GntK"/>
    <property type="match status" value="1"/>
</dbReference>
<evidence type="ECO:0000256" key="4">
    <source>
        <dbReference type="ARBA" id="ARBA00022679"/>
    </source>
</evidence>
<evidence type="ECO:0000256" key="3">
    <source>
        <dbReference type="ARBA" id="ARBA00012054"/>
    </source>
</evidence>
<comment type="catalytic activity">
    <reaction evidence="8">
        <text>D-gluconate + ATP = 6-phospho-D-gluconate + ADP + H(+)</text>
        <dbReference type="Rhea" id="RHEA:19433"/>
        <dbReference type="ChEBI" id="CHEBI:15378"/>
        <dbReference type="ChEBI" id="CHEBI:18391"/>
        <dbReference type="ChEBI" id="CHEBI:30616"/>
        <dbReference type="ChEBI" id="CHEBI:58759"/>
        <dbReference type="ChEBI" id="CHEBI:456216"/>
        <dbReference type="EC" id="2.7.1.12"/>
    </reaction>
</comment>
<dbReference type="Proteomes" id="UP000302139">
    <property type="component" value="Unassembled WGS sequence"/>
</dbReference>
<dbReference type="OMA" id="WLDTSEQ"/>
<reference evidence="10 13" key="2">
    <citation type="submission" date="2019-04" db="EMBL/GenBank/DDBJ databases">
        <title>Draft genome sequences of Streptomyces avermitilis NBRC 14893.</title>
        <authorList>
            <person name="Komaki H."/>
            <person name="Tamura T."/>
            <person name="Hosoyama A."/>
        </authorList>
    </citation>
    <scope>NUCLEOTIDE SEQUENCE [LARGE SCALE GENOMIC DNA]</scope>
    <source>
        <strain evidence="10 13">NBRC 14893</strain>
    </source>
</reference>
<keyword evidence="5" id="KW-0547">Nucleotide-binding</keyword>
<dbReference type="Gene3D" id="3.40.50.300">
    <property type="entry name" value="P-loop containing nucleotide triphosphate hydrolases"/>
    <property type="match status" value="1"/>
</dbReference>
<keyword evidence="4" id="KW-0808">Transferase</keyword>
<sequence length="206" mass="23112">MTQPTSPEPRPDQAIYLITGIPAAGKSTVAQMLAERLPQSVHVRGDQFRRMVINGRAEMTADPSDEALRQLRLRHSLTAKVIDQYFEAGFTVVAQDVILGDHLTQMIAQIRNRPLHVIVLVPQPKAIAARDAARPKTAYNAWEIDPLDRILQRETPRVGLWIDTSEQSPAETADEILTRATAETQTQEFNARTARHSDSSHTRLHR</sequence>